<feature type="domain" description="Plant heme peroxidase family profile" evidence="6">
    <location>
        <begin position="585"/>
        <end position="730"/>
    </location>
</feature>
<dbReference type="FunFam" id="3.30.70.2430:FF:000002">
    <property type="entry name" value="Acyl transferase-like protein"/>
    <property type="match status" value="1"/>
</dbReference>
<evidence type="ECO:0000259" key="6">
    <source>
        <dbReference type="Pfam" id="PF00141"/>
    </source>
</evidence>
<dbReference type="VEuPathDB" id="TriTrypDB:LdCL_350040200"/>
<evidence type="ECO:0000313" key="7">
    <source>
        <dbReference type="EMBL" id="TPP47984.1"/>
    </source>
</evidence>
<dbReference type="PANTHER" id="PTHR42681">
    <property type="entry name" value="MALONYL-COA-ACYL CARRIER PROTEIN TRANSACYLASE, MITOCHONDRIAL"/>
    <property type="match status" value="1"/>
</dbReference>
<dbReference type="Gene3D" id="3.30.70.2430">
    <property type="match status" value="1"/>
</dbReference>
<keyword evidence="2" id="KW-0012">Acyltransferase</keyword>
<evidence type="ECO:0000256" key="2">
    <source>
        <dbReference type="ARBA" id="ARBA00023315"/>
    </source>
</evidence>
<keyword evidence="1" id="KW-0808">Transferase</keyword>
<dbReference type="VEuPathDB" id="TriTrypDB:LdBPK_353520.1"/>
<sequence length="909" mass="100172">MAARRTVSSASLLLWCGTAAAKHLLSQRAASCIAVSGDVGLASEAGDQARDPRSRRRLLCHCRSGKPANLAGGVCMRSCEGVAACTPAWEPPKRCGAAEGQWIRLLEQVPRCPRAAGLAMRFALPVGGALRPCMCGGGCGCVADPPLLPGAPSGRRGGLGVGAALADRFGNQRPARVGSELGHAVWERMTDCMMRNYGISLQHIIQENPKKVAARSDAFVVDEVCKRPCTEVLNMKDLGEFTALTALGVFSPETALNLTFKRGLLMEQACDGVPRGNRKLYACSPQRANLSDDSETADRVFFALLEEVAQSLAHTSSFVEVVNNNIRHQQYVVAGDLVGLAVLGKCLDPQYRANCASGEDVESLVSHALTSVRIDNRDGVARDPNIAHDVDFATSSAQKYGSRSTFRRFIKGADDGFTPSLDELTHLTLEEDGRSGLKKKSWFVPLIMEVPFHSSKLRRAMDAFLPVLRTALPDEAALRELLSISKDGILDEERRVHPLWITNLTGRVFDPLNRAFQQSALECMKRANIGEIRHKGRFESTLVVDTFNSGAAEGNVREMTAANYREEAEEIADFIWKLSTDQPMYTFPDLWAMFTAKAMARLGGPNVVPFRGRDDPPEFMTRDLLLAFPRSLVHEDDRDVLNMKRVLSRQGFSLEQVVALIGCNRCIGFHDAANFHTREEVKPKMKRRPGAIGPSDDEFHLPGTIQKTTMDPYVFGSEYFNLLLDYKWRQPGLFQQRRKGAYSCNAKERARQVTLLDPFSEKSYESQQRRMGPAEKARESSNATDKRIPATLGDGDSAPDRGRFDRSGEAQFIPGAHSANRSDSAESSNREPDIAGDPDYEAERGTVSVDPCEHVSMRGVDVMLLDDALTKGWLYQFGDNELEFYAAVSEVILNIQGRGYNPNKLAMWK</sequence>
<dbReference type="InterPro" id="IPR002016">
    <property type="entry name" value="Haem_peroxidase"/>
</dbReference>
<keyword evidence="5" id="KW-0732">Signal</keyword>
<dbReference type="VEuPathDB" id="TriTrypDB:LdCL_350040100"/>
<keyword evidence="7" id="KW-0560">Oxidoreductase</keyword>
<feature type="compositionally biased region" description="Basic and acidic residues" evidence="4">
    <location>
        <begin position="759"/>
        <end position="788"/>
    </location>
</feature>
<proteinExistence type="inferred from homology"/>
<evidence type="ECO:0000256" key="1">
    <source>
        <dbReference type="ARBA" id="ARBA00022679"/>
    </source>
</evidence>
<dbReference type="SUPFAM" id="SSF48113">
    <property type="entry name" value="Heme-dependent peroxidases"/>
    <property type="match status" value="1"/>
</dbReference>
<evidence type="ECO:0000256" key="3">
    <source>
        <dbReference type="RuleBase" id="RU004241"/>
    </source>
</evidence>
<dbReference type="SUPFAM" id="SSF52151">
    <property type="entry name" value="FabD/lysophospholipase-like"/>
    <property type="match status" value="1"/>
</dbReference>
<feature type="region of interest" description="Disordered" evidence="4">
    <location>
        <begin position="758"/>
        <end position="847"/>
    </location>
</feature>
<evidence type="ECO:0000313" key="8">
    <source>
        <dbReference type="Proteomes" id="UP000318821"/>
    </source>
</evidence>
<dbReference type="GO" id="GO:0020037">
    <property type="term" value="F:heme binding"/>
    <property type="evidence" value="ECO:0007669"/>
    <property type="project" value="InterPro"/>
</dbReference>
<dbReference type="PANTHER" id="PTHR42681:SF1">
    <property type="entry name" value="MALONYL-COA-ACYL CARRIER PROTEIN TRANSACYLASE, MITOCHONDRIAL"/>
    <property type="match status" value="1"/>
</dbReference>
<dbReference type="GO" id="GO:0006979">
    <property type="term" value="P:response to oxidative stress"/>
    <property type="evidence" value="ECO:0007669"/>
    <property type="project" value="InterPro"/>
</dbReference>
<accession>A0A504XI46</accession>
<feature type="compositionally biased region" description="Basic and acidic residues" evidence="4">
    <location>
        <begin position="798"/>
        <end position="808"/>
    </location>
</feature>
<dbReference type="Pfam" id="PF00141">
    <property type="entry name" value="peroxidase"/>
    <property type="match status" value="1"/>
</dbReference>
<dbReference type="EMBL" id="RHLD01000013">
    <property type="protein sequence ID" value="TPP47984.1"/>
    <property type="molecule type" value="Genomic_DNA"/>
</dbReference>
<dbReference type="GO" id="GO:0004601">
    <property type="term" value="F:peroxidase activity"/>
    <property type="evidence" value="ECO:0007669"/>
    <property type="project" value="UniProtKB-KW"/>
</dbReference>
<evidence type="ECO:0000256" key="5">
    <source>
        <dbReference type="SAM" id="SignalP"/>
    </source>
</evidence>
<name>A0A504XI46_LEIDO</name>
<dbReference type="VEuPathDB" id="TriTrypDB:LDHU3_35.4590"/>
<dbReference type="VEuPathDB" id="TriTrypDB:LdBPK_353510.1"/>
<keyword evidence="7" id="KW-0575">Peroxidase</keyword>
<dbReference type="GO" id="GO:0004314">
    <property type="term" value="F:[acyl-carrier-protein] S-malonyltransferase activity"/>
    <property type="evidence" value="ECO:0007669"/>
    <property type="project" value="TreeGrafter"/>
</dbReference>
<reference evidence="8" key="1">
    <citation type="submission" date="2019-02" db="EMBL/GenBank/DDBJ databases">
        <title>FDA dAtabase for Regulatory Grade micrObial Sequences (FDA-ARGOS): Supporting development and validation of Infectious Disease Dx tests.</title>
        <authorList>
            <person name="Duncan R."/>
            <person name="Fisher C."/>
            <person name="Tallon L."/>
            <person name="Sadzewicz L."/>
            <person name="Sengamalay N."/>
            <person name="Ott S."/>
            <person name="Godinez A."/>
            <person name="Nagaraj S."/>
            <person name="Vavikolanu K."/>
            <person name="Vyas G."/>
            <person name="Nadendla S."/>
            <person name="Aluvathingal J."/>
            <person name="Sichtig H."/>
        </authorList>
    </citation>
    <scope>NUCLEOTIDE SEQUENCE [LARGE SCALE GENOMIC DNA]</scope>
    <source>
        <strain evidence="8">FDAARGOS_360</strain>
    </source>
</reference>
<organism evidence="7 8">
    <name type="scientific">Leishmania donovani</name>
    <dbReference type="NCBI Taxonomy" id="5661"/>
    <lineage>
        <taxon>Eukaryota</taxon>
        <taxon>Discoba</taxon>
        <taxon>Euglenozoa</taxon>
        <taxon>Kinetoplastea</taxon>
        <taxon>Metakinetoplastina</taxon>
        <taxon>Trypanosomatida</taxon>
        <taxon>Trypanosomatidae</taxon>
        <taxon>Leishmaniinae</taxon>
        <taxon>Leishmania</taxon>
    </lineage>
</organism>
<dbReference type="InterPro" id="IPR016035">
    <property type="entry name" value="Acyl_Trfase/lysoPLipase"/>
</dbReference>
<dbReference type="InterPro" id="IPR010255">
    <property type="entry name" value="Haem_peroxidase_sf"/>
</dbReference>
<dbReference type="VEuPathDB" id="TriTrypDB:LDHU3_35.4600"/>
<feature type="chain" id="PRO_5021414528" evidence="5">
    <location>
        <begin position="22"/>
        <end position="909"/>
    </location>
</feature>
<protein>
    <submittedName>
        <fullName evidence="7">Peroxidase family protein</fullName>
    </submittedName>
</protein>
<comment type="caution">
    <text evidence="7">The sequence shown here is derived from an EMBL/GenBank/DDBJ whole genome shotgun (WGS) entry which is preliminary data.</text>
</comment>
<comment type="similarity">
    <text evidence="3">Belongs to the peroxidase family.</text>
</comment>
<gene>
    <name evidence="7" type="ORF">CGC20_14990</name>
</gene>
<dbReference type="InterPro" id="IPR050858">
    <property type="entry name" value="Mal-CoA-ACP_Trans/PKS_FabD"/>
</dbReference>
<evidence type="ECO:0000256" key="4">
    <source>
        <dbReference type="SAM" id="MobiDB-lite"/>
    </source>
</evidence>
<dbReference type="GO" id="GO:0006633">
    <property type="term" value="P:fatty acid biosynthetic process"/>
    <property type="evidence" value="ECO:0007669"/>
    <property type="project" value="TreeGrafter"/>
</dbReference>
<feature type="signal peptide" evidence="5">
    <location>
        <begin position="1"/>
        <end position="21"/>
    </location>
</feature>
<dbReference type="Proteomes" id="UP000318821">
    <property type="component" value="Unassembled WGS sequence"/>
</dbReference>
<dbReference type="AlphaFoldDB" id="A0A504XI46"/>